<keyword evidence="8" id="KW-0653">Protein transport</keyword>
<dbReference type="SMART" id="SM00178">
    <property type="entry name" value="SAR"/>
    <property type="match status" value="1"/>
</dbReference>
<dbReference type="GO" id="GO:0003924">
    <property type="term" value="F:GTPase activity"/>
    <property type="evidence" value="ECO:0007669"/>
    <property type="project" value="InterPro"/>
</dbReference>
<feature type="binding site" evidence="12">
    <location>
        <position position="654"/>
    </location>
    <ligand>
        <name>GTP</name>
        <dbReference type="ChEBI" id="CHEBI:37565"/>
    </ligand>
</feature>
<feature type="binding site" evidence="12">
    <location>
        <position position="653"/>
    </location>
    <ligand>
        <name>GTP</name>
        <dbReference type="ChEBI" id="CHEBI:37565"/>
    </ligand>
</feature>
<feature type="binding site" evidence="11">
    <location>
        <position position="553"/>
    </location>
    <ligand>
        <name>Mg(2+)</name>
        <dbReference type="ChEBI" id="CHEBI:18420"/>
    </ligand>
</feature>
<dbReference type="PROSITE" id="PS51422">
    <property type="entry name" value="SAR1"/>
    <property type="match status" value="1"/>
</dbReference>
<dbReference type="GeneID" id="25570131"/>
<evidence type="ECO:0000256" key="3">
    <source>
        <dbReference type="ARBA" id="ARBA00007507"/>
    </source>
</evidence>
<dbReference type="AlphaFoldDB" id="A0A0L0DM69"/>
<evidence type="ECO:0000313" key="16">
    <source>
        <dbReference type="Proteomes" id="UP000054408"/>
    </source>
</evidence>
<keyword evidence="16" id="KW-1185">Reference proteome</keyword>
<keyword evidence="6" id="KW-0256">Endoplasmic reticulum</keyword>
<dbReference type="SUPFAM" id="SSF52540">
    <property type="entry name" value="P-loop containing nucleoside triphosphate hydrolases"/>
    <property type="match status" value="1"/>
</dbReference>
<evidence type="ECO:0000256" key="11">
    <source>
        <dbReference type="PIRSR" id="PIRSR606687-1"/>
    </source>
</evidence>
<evidence type="ECO:0000256" key="7">
    <source>
        <dbReference type="ARBA" id="ARBA00022892"/>
    </source>
</evidence>
<dbReference type="GO" id="GO:0005794">
    <property type="term" value="C:Golgi apparatus"/>
    <property type="evidence" value="ECO:0007669"/>
    <property type="project" value="UniProtKB-SubCell"/>
</dbReference>
<feature type="binding site" evidence="12">
    <location>
        <position position="656"/>
    </location>
    <ligand>
        <name>GTP</name>
        <dbReference type="ChEBI" id="CHEBI:37565"/>
    </ligand>
</feature>
<feature type="binding site" evidence="14">
    <location>
        <position position="558"/>
    </location>
    <ligand>
        <name>Mg(2+)</name>
        <dbReference type="ChEBI" id="CHEBI:18420"/>
    </ligand>
</feature>
<dbReference type="SMART" id="SM00177">
    <property type="entry name" value="ARF"/>
    <property type="match status" value="1"/>
</dbReference>
<dbReference type="PANTHER" id="PTHR45684">
    <property type="entry name" value="RE74312P"/>
    <property type="match status" value="1"/>
</dbReference>
<feature type="binding site" evidence="13">
    <location>
        <begin position="551"/>
        <end position="558"/>
    </location>
    <ligand>
        <name>GTP</name>
        <dbReference type="ChEBI" id="CHEBI:37565"/>
    </ligand>
</feature>
<dbReference type="InterPro" id="IPR027417">
    <property type="entry name" value="P-loop_NTPase"/>
</dbReference>
<keyword evidence="7" id="KW-0931">ER-Golgi transport</keyword>
<evidence type="ECO:0000256" key="12">
    <source>
        <dbReference type="PIRSR" id="PIRSR606687-2"/>
    </source>
</evidence>
<evidence type="ECO:0000256" key="13">
    <source>
        <dbReference type="PIRSR" id="PIRSR606689-1"/>
    </source>
</evidence>
<dbReference type="eggNOG" id="KOG0077">
    <property type="taxonomic scope" value="Eukaryota"/>
</dbReference>
<proteinExistence type="inferred from homology"/>
<evidence type="ECO:0000256" key="10">
    <source>
        <dbReference type="ARBA" id="ARBA00023134"/>
    </source>
</evidence>
<evidence type="ECO:0000313" key="15">
    <source>
        <dbReference type="EMBL" id="KNC53419.1"/>
    </source>
</evidence>
<dbReference type="Proteomes" id="UP000054408">
    <property type="component" value="Unassembled WGS sequence"/>
</dbReference>
<dbReference type="Gene3D" id="3.40.50.2000">
    <property type="entry name" value="Glycogen Phosphorylase B"/>
    <property type="match status" value="1"/>
</dbReference>
<keyword evidence="10 13" id="KW-0342">GTP-binding</keyword>
<accession>A0A0L0DM69</accession>
<dbReference type="GO" id="GO:0046872">
    <property type="term" value="F:metal ion binding"/>
    <property type="evidence" value="ECO:0007669"/>
    <property type="project" value="UniProtKB-KW"/>
</dbReference>
<dbReference type="InterPro" id="IPR006689">
    <property type="entry name" value="Small_GTPase_ARF/SAR"/>
</dbReference>
<evidence type="ECO:0000256" key="8">
    <source>
        <dbReference type="ARBA" id="ARBA00022927"/>
    </source>
</evidence>
<keyword evidence="5 12" id="KW-0547">Nucleotide-binding</keyword>
<dbReference type="PROSITE" id="PS51417">
    <property type="entry name" value="ARF"/>
    <property type="match status" value="1"/>
</dbReference>
<dbReference type="OrthoDB" id="2011769at2759"/>
<dbReference type="GO" id="GO:0005783">
    <property type="term" value="C:endoplasmic reticulum"/>
    <property type="evidence" value="ECO:0007669"/>
    <property type="project" value="UniProtKB-SubCell"/>
</dbReference>
<name>A0A0L0DM69_THETB</name>
<protein>
    <submittedName>
        <fullName evidence="15">Uncharacterized protein</fullName>
    </submittedName>
</protein>
<keyword evidence="11" id="KW-0479">Metal-binding</keyword>
<dbReference type="SUPFAM" id="SSF53756">
    <property type="entry name" value="UDP-Glycosyltransferase/glycogen phosphorylase"/>
    <property type="match status" value="1"/>
</dbReference>
<evidence type="ECO:0000256" key="5">
    <source>
        <dbReference type="ARBA" id="ARBA00022741"/>
    </source>
</evidence>
<comment type="subcellular location">
    <subcellularLocation>
        <location evidence="1">Endoplasmic reticulum</location>
    </subcellularLocation>
    <subcellularLocation>
        <location evidence="2">Golgi apparatus</location>
    </subcellularLocation>
</comment>
<feature type="binding site" evidence="12">
    <location>
        <position position="557"/>
    </location>
    <ligand>
        <name>GTP</name>
        <dbReference type="ChEBI" id="CHEBI:37565"/>
    </ligand>
</feature>
<dbReference type="Gene3D" id="3.40.50.300">
    <property type="entry name" value="P-loop containing nucleotide triphosphate hydrolases"/>
    <property type="match status" value="1"/>
</dbReference>
<keyword evidence="11" id="KW-0460">Magnesium</keyword>
<dbReference type="GO" id="GO:0006886">
    <property type="term" value="P:intracellular protein transport"/>
    <property type="evidence" value="ECO:0007669"/>
    <property type="project" value="InterPro"/>
</dbReference>
<feature type="binding site" evidence="14">
    <location>
        <position position="575"/>
    </location>
    <ligand>
        <name>Mg(2+)</name>
        <dbReference type="ChEBI" id="CHEBI:18420"/>
    </ligand>
</feature>
<feature type="binding site" evidence="12">
    <location>
        <position position="556"/>
    </location>
    <ligand>
        <name>GTP</name>
        <dbReference type="ChEBI" id="CHEBI:37565"/>
    </ligand>
</feature>
<dbReference type="Pfam" id="PF00025">
    <property type="entry name" value="Arf"/>
    <property type="match status" value="1"/>
</dbReference>
<feature type="binding site" evidence="13">
    <location>
        <begin position="653"/>
        <end position="656"/>
    </location>
    <ligand>
        <name>GTP</name>
        <dbReference type="ChEBI" id="CHEBI:37565"/>
    </ligand>
</feature>
<organism evidence="15 16">
    <name type="scientific">Thecamonas trahens ATCC 50062</name>
    <dbReference type="NCBI Taxonomy" id="461836"/>
    <lineage>
        <taxon>Eukaryota</taxon>
        <taxon>Apusozoa</taxon>
        <taxon>Apusomonadida</taxon>
        <taxon>Apusomonadidae</taxon>
        <taxon>Thecamonas</taxon>
    </lineage>
</organism>
<dbReference type="GO" id="GO:0016192">
    <property type="term" value="P:vesicle-mediated transport"/>
    <property type="evidence" value="ECO:0007669"/>
    <property type="project" value="UniProtKB-KW"/>
</dbReference>
<sequence length="717" mass="75493">MSYPQLAHVLRVPASVVHPMAALSALVHGSCEALARVQSVEELGASAVVPSLVLEGGFGRTLVVAESMPDDESMGSDARLLALIASLGAMARGAPPAATHVLVRVLTADSPYTSAAVAALGVSQSIASRRGGLSSIDRLALPFKTDAAAAPMSRSERARALDDLALERQAAARGPLDMAIIPLWFWNLCSLPEEFIPQLRASTPGTAIVVMTDDVHARRRAMLAVAREAEGDALAAVRAQVGLPAQATLDDEIWQRELAIYAAADAVAAVTKADAALLDELLASSGVTTPVHVLPFTAWRCPEDEPQAPRGARSGLLFVGGSANDGNVAALEWLVDAVVPYLAARRDAVLSVVGAIDSETMSRLLERVPVGRVVFLGPLPGWHLEQVLARVAVFVSPVVTSSGISTKNVMAMQRGVPLVTTPWGAAGLGPDPPVLVAETASMFVGAILDLLSDEALWSGLSLASVEHVRSALGPDKAFDALVELMMSIRINRERHIPSDLPATSVCDSEGNLCSSATVMAEFVTWIWESVSSALVFLGLSRSRERKVVFVGLDAAGKTSLMEVLTTGRLSTHQPTIQPSSHEVTLGALTLRAVDVGGHKQARRVWGEYFFGVDGVVFLVDAADASRFEEASTELLGVLDNEHLADAPVVVLANKVDEAWAAGPEDMAVALGISAMLTGADDEQLGDSVRPLHIFPCSLKLRQGYGAGLNWLAAHMSK</sequence>
<evidence type="ECO:0000256" key="6">
    <source>
        <dbReference type="ARBA" id="ARBA00022824"/>
    </source>
</evidence>
<dbReference type="STRING" id="461836.A0A0L0DM69"/>
<reference evidence="15 16" key="1">
    <citation type="submission" date="2010-05" db="EMBL/GenBank/DDBJ databases">
        <title>The Genome Sequence of Thecamonas trahens ATCC 50062.</title>
        <authorList>
            <consortium name="The Broad Institute Genome Sequencing Platform"/>
            <person name="Russ C."/>
            <person name="Cuomo C."/>
            <person name="Shea T."/>
            <person name="Young S.K."/>
            <person name="Zeng Q."/>
            <person name="Koehrsen M."/>
            <person name="Haas B."/>
            <person name="Borodovsky M."/>
            <person name="Guigo R."/>
            <person name="Alvarado L."/>
            <person name="Berlin A."/>
            <person name="Bochicchio J."/>
            <person name="Borenstein D."/>
            <person name="Chapman S."/>
            <person name="Chen Z."/>
            <person name="Freedman E."/>
            <person name="Gellesch M."/>
            <person name="Goldberg J."/>
            <person name="Griggs A."/>
            <person name="Gujja S."/>
            <person name="Heilman E."/>
            <person name="Heiman D."/>
            <person name="Hepburn T."/>
            <person name="Howarth C."/>
            <person name="Jen D."/>
            <person name="Larson L."/>
            <person name="Mehta T."/>
            <person name="Park D."/>
            <person name="Pearson M."/>
            <person name="Roberts A."/>
            <person name="Saif S."/>
            <person name="Shenoy N."/>
            <person name="Sisk P."/>
            <person name="Stolte C."/>
            <person name="Sykes S."/>
            <person name="Thomson T."/>
            <person name="Walk T."/>
            <person name="White J."/>
            <person name="Yandava C."/>
            <person name="Burger G."/>
            <person name="Gray M.W."/>
            <person name="Holland P.W.H."/>
            <person name="King N."/>
            <person name="Lang F.B.F."/>
            <person name="Roger A.J."/>
            <person name="Ruiz-Trillo I."/>
            <person name="Lander E."/>
            <person name="Nusbaum C."/>
        </authorList>
    </citation>
    <scope>NUCLEOTIDE SEQUENCE [LARGE SCALE GENOMIC DNA]</scope>
    <source>
        <strain evidence="15 16">ATCC 50062</strain>
    </source>
</reference>
<feature type="binding site" evidence="13">
    <location>
        <position position="597"/>
    </location>
    <ligand>
        <name>GTP</name>
        <dbReference type="ChEBI" id="CHEBI:37565"/>
    </ligand>
</feature>
<keyword evidence="4" id="KW-0813">Transport</keyword>
<evidence type="ECO:0000256" key="1">
    <source>
        <dbReference type="ARBA" id="ARBA00004240"/>
    </source>
</evidence>
<feature type="binding site" evidence="12">
    <location>
        <position position="558"/>
    </location>
    <ligand>
        <name>GTP</name>
        <dbReference type="ChEBI" id="CHEBI:37565"/>
    </ligand>
</feature>
<evidence type="ECO:0000256" key="9">
    <source>
        <dbReference type="ARBA" id="ARBA00023034"/>
    </source>
</evidence>
<dbReference type="PRINTS" id="PR00328">
    <property type="entry name" value="SAR1GTPBP"/>
</dbReference>
<evidence type="ECO:0000256" key="4">
    <source>
        <dbReference type="ARBA" id="ARBA00022448"/>
    </source>
</evidence>
<dbReference type="RefSeq" id="XP_013754492.1">
    <property type="nucleotide sequence ID" value="XM_013899038.1"/>
</dbReference>
<dbReference type="GO" id="GO:0005525">
    <property type="term" value="F:GTP binding"/>
    <property type="evidence" value="ECO:0007669"/>
    <property type="project" value="UniProtKB-KW"/>
</dbReference>
<dbReference type="Pfam" id="PF13692">
    <property type="entry name" value="Glyco_trans_1_4"/>
    <property type="match status" value="1"/>
</dbReference>
<dbReference type="InterPro" id="IPR006687">
    <property type="entry name" value="Small_GTPase_SAR1"/>
</dbReference>
<evidence type="ECO:0000256" key="2">
    <source>
        <dbReference type="ARBA" id="ARBA00004555"/>
    </source>
</evidence>
<keyword evidence="9" id="KW-0333">Golgi apparatus</keyword>
<gene>
    <name evidence="15" type="ORF">AMSG_12216</name>
</gene>
<comment type="similarity">
    <text evidence="3">Belongs to the small GTPase superfamily. SAR1 family.</text>
</comment>
<evidence type="ECO:0000256" key="14">
    <source>
        <dbReference type="PIRSR" id="PIRSR606689-2"/>
    </source>
</evidence>
<dbReference type="EMBL" id="GL349481">
    <property type="protein sequence ID" value="KNC53419.1"/>
    <property type="molecule type" value="Genomic_DNA"/>
</dbReference>